<name>A0A284QKM9_ARMOS</name>
<gene>
    <name evidence="1" type="ORF">ARMOST_00273</name>
</gene>
<organism evidence="1 2">
    <name type="scientific">Armillaria ostoyae</name>
    <name type="common">Armillaria root rot fungus</name>
    <dbReference type="NCBI Taxonomy" id="47428"/>
    <lineage>
        <taxon>Eukaryota</taxon>
        <taxon>Fungi</taxon>
        <taxon>Dikarya</taxon>
        <taxon>Basidiomycota</taxon>
        <taxon>Agaricomycotina</taxon>
        <taxon>Agaricomycetes</taxon>
        <taxon>Agaricomycetidae</taxon>
        <taxon>Agaricales</taxon>
        <taxon>Marasmiineae</taxon>
        <taxon>Physalacriaceae</taxon>
        <taxon>Armillaria</taxon>
    </lineage>
</organism>
<evidence type="ECO:0000313" key="2">
    <source>
        <dbReference type="Proteomes" id="UP000219338"/>
    </source>
</evidence>
<keyword evidence="2" id="KW-1185">Reference proteome</keyword>
<dbReference type="EMBL" id="FUEG01000001">
    <property type="protein sequence ID" value="SJK97024.1"/>
    <property type="molecule type" value="Genomic_DNA"/>
</dbReference>
<evidence type="ECO:0000313" key="1">
    <source>
        <dbReference type="EMBL" id="SJK97024.1"/>
    </source>
</evidence>
<proteinExistence type="predicted"/>
<protein>
    <submittedName>
        <fullName evidence="1">Uncharacterized protein</fullName>
    </submittedName>
</protein>
<dbReference type="Proteomes" id="UP000219338">
    <property type="component" value="Unassembled WGS sequence"/>
</dbReference>
<dbReference type="AlphaFoldDB" id="A0A284QKM9"/>
<accession>A0A284QKM9</accession>
<sequence length="138" mass="15483">MSGFLPRFCAESRGNIPAHHVETFDLANKAASVSDIVNLSFASDLVDIGTMPIDSDSSTALDECQRLYRKLDPLYRSLKTLSISWDLTQDVSSIWWSLSSRFSLRFYPPRTSVPIDISLENSKWKIVKGISQGAIVKR</sequence>
<reference evidence="2" key="1">
    <citation type="journal article" date="2017" name="Nat. Ecol. Evol.">
        <title>Genome expansion and lineage-specific genetic innovations in the forest pathogenic fungi Armillaria.</title>
        <authorList>
            <person name="Sipos G."/>
            <person name="Prasanna A.N."/>
            <person name="Walter M.C."/>
            <person name="O'Connor E."/>
            <person name="Balint B."/>
            <person name="Krizsan K."/>
            <person name="Kiss B."/>
            <person name="Hess J."/>
            <person name="Varga T."/>
            <person name="Slot J."/>
            <person name="Riley R."/>
            <person name="Boka B."/>
            <person name="Rigling D."/>
            <person name="Barry K."/>
            <person name="Lee J."/>
            <person name="Mihaltcheva S."/>
            <person name="LaButti K."/>
            <person name="Lipzen A."/>
            <person name="Waldron R."/>
            <person name="Moloney N.M."/>
            <person name="Sperisen C."/>
            <person name="Kredics L."/>
            <person name="Vagvoelgyi C."/>
            <person name="Patrignani A."/>
            <person name="Fitzpatrick D."/>
            <person name="Nagy I."/>
            <person name="Doyle S."/>
            <person name="Anderson J.B."/>
            <person name="Grigoriev I.V."/>
            <person name="Gueldener U."/>
            <person name="Muensterkoetter M."/>
            <person name="Nagy L.G."/>
        </authorList>
    </citation>
    <scope>NUCLEOTIDE SEQUENCE [LARGE SCALE GENOMIC DNA]</scope>
    <source>
        <strain evidence="2">C18/9</strain>
    </source>
</reference>